<evidence type="ECO:0000313" key="2">
    <source>
        <dbReference type="EMBL" id="KMY50134.1"/>
    </source>
</evidence>
<dbReference type="PANTHER" id="PTHR43798:SF33">
    <property type="entry name" value="HYDROLASE, PUTATIVE (AFU_ORTHOLOGUE AFUA_2G14860)-RELATED"/>
    <property type="match status" value="1"/>
</dbReference>
<dbReference type="RefSeq" id="WP_049681481.1">
    <property type="nucleotide sequence ID" value="NZ_LFZW01000001.1"/>
</dbReference>
<comment type="caution">
    <text evidence="2">The sequence shown here is derived from an EMBL/GenBank/DDBJ whole genome shotgun (WGS) entry which is preliminary data.</text>
</comment>
<dbReference type="Pfam" id="PF00561">
    <property type="entry name" value="Abhydrolase_1"/>
    <property type="match status" value="1"/>
</dbReference>
<evidence type="ECO:0000259" key="1">
    <source>
        <dbReference type="Pfam" id="PF00561"/>
    </source>
</evidence>
<dbReference type="OrthoDB" id="9797695at2"/>
<dbReference type="Gene3D" id="3.40.50.1820">
    <property type="entry name" value="alpha/beta hydrolase"/>
    <property type="match status" value="1"/>
</dbReference>
<dbReference type="InterPro" id="IPR050266">
    <property type="entry name" value="AB_hydrolase_sf"/>
</dbReference>
<organism evidence="2 3">
    <name type="scientific">Peribacillus loiseleuriae</name>
    <dbReference type="NCBI Taxonomy" id="1679170"/>
    <lineage>
        <taxon>Bacteria</taxon>
        <taxon>Bacillati</taxon>
        <taxon>Bacillota</taxon>
        <taxon>Bacilli</taxon>
        <taxon>Bacillales</taxon>
        <taxon>Bacillaceae</taxon>
        <taxon>Peribacillus</taxon>
    </lineage>
</organism>
<gene>
    <name evidence="2" type="ORF">AC625_12005</name>
</gene>
<proteinExistence type="predicted"/>
<name>A0A0K9GTX8_9BACI</name>
<dbReference type="Proteomes" id="UP000037146">
    <property type="component" value="Unassembled WGS sequence"/>
</dbReference>
<dbReference type="PANTHER" id="PTHR43798">
    <property type="entry name" value="MONOACYLGLYCEROL LIPASE"/>
    <property type="match status" value="1"/>
</dbReference>
<dbReference type="AlphaFoldDB" id="A0A0K9GTX8"/>
<evidence type="ECO:0000313" key="3">
    <source>
        <dbReference type="Proteomes" id="UP000037146"/>
    </source>
</evidence>
<dbReference type="InterPro" id="IPR000073">
    <property type="entry name" value="AB_hydrolase_1"/>
</dbReference>
<dbReference type="EMBL" id="LFZW01000001">
    <property type="protein sequence ID" value="KMY50134.1"/>
    <property type="molecule type" value="Genomic_DNA"/>
</dbReference>
<protein>
    <recommendedName>
        <fullName evidence="1">AB hydrolase-1 domain-containing protein</fullName>
    </recommendedName>
</protein>
<dbReference type="PRINTS" id="PR00111">
    <property type="entry name" value="ABHYDROLASE"/>
</dbReference>
<dbReference type="GO" id="GO:0016020">
    <property type="term" value="C:membrane"/>
    <property type="evidence" value="ECO:0007669"/>
    <property type="project" value="TreeGrafter"/>
</dbReference>
<dbReference type="GO" id="GO:0003824">
    <property type="term" value="F:catalytic activity"/>
    <property type="evidence" value="ECO:0007669"/>
    <property type="project" value="InterPro"/>
</dbReference>
<reference evidence="3" key="1">
    <citation type="submission" date="2015-07" db="EMBL/GenBank/DDBJ databases">
        <title>Genome sequencing project for genomic taxonomy and phylogenomics of Bacillus-like bacteria.</title>
        <authorList>
            <person name="Liu B."/>
            <person name="Wang J."/>
            <person name="Zhu Y."/>
            <person name="Liu G."/>
            <person name="Chen Q."/>
            <person name="Chen Z."/>
            <person name="Lan J."/>
            <person name="Che J."/>
            <person name="Ge C."/>
            <person name="Shi H."/>
            <person name="Pan Z."/>
            <person name="Liu X."/>
        </authorList>
    </citation>
    <scope>NUCLEOTIDE SEQUENCE [LARGE SCALE GENOMIC DNA]</scope>
    <source>
        <strain evidence="3">FJAT-27997</strain>
    </source>
</reference>
<dbReference type="InterPro" id="IPR000639">
    <property type="entry name" value="Epox_hydrolase-like"/>
</dbReference>
<dbReference type="PATRIC" id="fig|1679170.3.peg.2725"/>
<feature type="domain" description="AB hydrolase-1" evidence="1">
    <location>
        <begin position="24"/>
        <end position="257"/>
    </location>
</feature>
<accession>A0A0K9GTX8</accession>
<dbReference type="SUPFAM" id="SSF53474">
    <property type="entry name" value="alpha/beta-Hydrolases"/>
    <property type="match status" value="1"/>
</dbReference>
<sequence>MDKQSLFLHGKKVSYIESGNVNDPPVLLLHGVPESSLVWGEMFPCIVSCGYRTIAPDLPGFGDSDPFDEPSTWERFEQFVSDFTTKLNLDKFHLIVHDWGGLIGLKWACDHPENILSLFVSNTTLSEEYKWHSLAQIWQTPRTGEKVMELMANRLHFQNEMKKTIPNIPDETVEDFYRVFRTPESSRVILDLYRSGNLDKVKTYNEKLNHIKIPVTIIWGENDPYIPNEFAYKLQNEGLPHANVYIIQHAGHFIQIEVPDEVNIYIQQHFQNV</sequence>
<dbReference type="PRINTS" id="PR00412">
    <property type="entry name" value="EPOXHYDRLASE"/>
</dbReference>
<keyword evidence="3" id="KW-1185">Reference proteome</keyword>
<dbReference type="STRING" id="1679170.AC625_12005"/>
<dbReference type="InterPro" id="IPR029058">
    <property type="entry name" value="AB_hydrolase_fold"/>
</dbReference>